<reference evidence="1 2" key="1">
    <citation type="submission" date="2020-02" db="EMBL/GenBank/DDBJ databases">
        <title>Draft genome sequence of Haematococcus lacustris strain NIES-144.</title>
        <authorList>
            <person name="Morimoto D."/>
            <person name="Nakagawa S."/>
            <person name="Yoshida T."/>
            <person name="Sawayama S."/>
        </authorList>
    </citation>
    <scope>NUCLEOTIDE SEQUENCE [LARGE SCALE GENOMIC DNA]</scope>
    <source>
        <strain evidence="1 2">NIES-144</strain>
    </source>
</reference>
<dbReference type="AlphaFoldDB" id="A0A699YW11"/>
<gene>
    <name evidence="1" type="ORF">HaLaN_09261</name>
</gene>
<evidence type="ECO:0000313" key="2">
    <source>
        <dbReference type="Proteomes" id="UP000485058"/>
    </source>
</evidence>
<protein>
    <submittedName>
        <fullName evidence="1">Uncharacterized protein</fullName>
    </submittedName>
</protein>
<keyword evidence="2" id="KW-1185">Reference proteome</keyword>
<comment type="caution">
    <text evidence="1">The sequence shown here is derived from an EMBL/GenBank/DDBJ whole genome shotgun (WGS) entry which is preliminary data.</text>
</comment>
<dbReference type="Proteomes" id="UP000485058">
    <property type="component" value="Unassembled WGS sequence"/>
</dbReference>
<proteinExistence type="predicted"/>
<sequence>MDGWQMAHRCIEKVLICSVTARRPRSGQGGCKLCAWGAEDLQGPCSEALSARDGCCKCDRVSPADLGAIEAAWMLRY</sequence>
<organism evidence="1 2">
    <name type="scientific">Haematococcus lacustris</name>
    <name type="common">Green alga</name>
    <name type="synonym">Haematococcus pluvialis</name>
    <dbReference type="NCBI Taxonomy" id="44745"/>
    <lineage>
        <taxon>Eukaryota</taxon>
        <taxon>Viridiplantae</taxon>
        <taxon>Chlorophyta</taxon>
        <taxon>core chlorophytes</taxon>
        <taxon>Chlorophyceae</taxon>
        <taxon>CS clade</taxon>
        <taxon>Chlamydomonadales</taxon>
        <taxon>Haematococcaceae</taxon>
        <taxon>Haematococcus</taxon>
    </lineage>
</organism>
<evidence type="ECO:0000313" key="1">
    <source>
        <dbReference type="EMBL" id="GFH13385.1"/>
    </source>
</evidence>
<dbReference type="EMBL" id="BLLF01000606">
    <property type="protein sequence ID" value="GFH13385.1"/>
    <property type="molecule type" value="Genomic_DNA"/>
</dbReference>
<name>A0A699YW11_HAELA</name>
<accession>A0A699YW11</accession>